<dbReference type="InterPro" id="IPR032524">
    <property type="entry name" value="ABC_tran_C"/>
</dbReference>
<keyword evidence="7" id="KW-1185">Reference proteome</keyword>
<dbReference type="Gene3D" id="1.10.287.380">
    <property type="entry name" value="Valyl-tRNA synthetase, C-terminal domain"/>
    <property type="match status" value="1"/>
</dbReference>
<keyword evidence="2 6" id="KW-0067">ATP-binding</keyword>
<name>A0ABZ0IU06_9BACT</name>
<dbReference type="SUPFAM" id="SSF52540">
    <property type="entry name" value="P-loop containing nucleoside triphosphate hydrolases"/>
    <property type="match status" value="2"/>
</dbReference>
<dbReference type="Pfam" id="PF16326">
    <property type="entry name" value="ABC_tran_CTD"/>
    <property type="match status" value="1"/>
</dbReference>
<evidence type="ECO:0000259" key="5">
    <source>
        <dbReference type="PROSITE" id="PS50893"/>
    </source>
</evidence>
<reference evidence="6 7" key="1">
    <citation type="journal article" date="2023" name="Microbiol. Resour. Announc.">
        <title>Complete Genome Sequence of Imperialibacter roseus strain P4T.</title>
        <authorList>
            <person name="Tizabi D.R."/>
            <person name="Bachvaroff T."/>
            <person name="Hill R.T."/>
        </authorList>
    </citation>
    <scope>NUCLEOTIDE SEQUENCE [LARGE SCALE GENOMIC DNA]</scope>
    <source>
        <strain evidence="6 7">P4T</strain>
    </source>
</reference>
<dbReference type="PROSITE" id="PS50893">
    <property type="entry name" value="ABC_TRANSPORTER_2"/>
    <property type="match status" value="2"/>
</dbReference>
<dbReference type="PANTHER" id="PTHR42855">
    <property type="entry name" value="ABC TRANSPORTER ATP-BINDING SUBUNIT"/>
    <property type="match status" value="1"/>
</dbReference>
<evidence type="ECO:0000256" key="4">
    <source>
        <dbReference type="SAM" id="MobiDB-lite"/>
    </source>
</evidence>
<dbReference type="RefSeq" id="WP_317490290.1">
    <property type="nucleotide sequence ID" value="NZ_CP136051.1"/>
</dbReference>
<feature type="region of interest" description="Disordered" evidence="4">
    <location>
        <begin position="531"/>
        <end position="550"/>
    </location>
</feature>
<sequence length="622" mass="70391">MNIISVENLAKSFTDKPLFTNLTFGLSQGEKAAIIGVNGCGKSTLLKTIAGWEAPDGGKVSTRKDFKVSYLPQQPEFDPQTSILDTLFEANSPMIRAIRDYEEAMYQAEHHGKDFPEGVLEKMDELQAWDFEAFVRQVIGQMGLLDVDILMGTLSGGQKKRVALAKILIEQPDVLLLDEPTNHLDLATVEWLEKHLATQNTTLLLITHDRYFLDNVCNLIFELDGGQMNRYQGNYAYFLEKKSERQALESTVVDKARNLMKKELDWIRKQPRARGTKAKYRVEAFEGIKETASKKLGQDKVELHAEGRRLGGKIMELKDVSHAYDDLTILNKFNYTFKKNDRIGIVGKNGAGKTTFLNILTGKQLPNAGTTDKGVNTMFGYYTQEDFTFNDSQKVIEAVKEVAEVHPGPDGSIITASQLLTRFLFPPEKQYQIIGKLSGGEKRRLQLLLILAKNPNFLILDEPTNDLDITTLNVLEDFLEGFPGCLMVVSHDRYFLDRTTDHLFVFEGGGVIHDFPGNYTDFREQQAEKAAKLEKPAPKEKQKEVAKPTEKKALSYKEKRELEGIEAELKELEEKKKGFILQLNSGNGSHEELTEWASKIEEIDTLLEEKELRWLELSELNA</sequence>
<evidence type="ECO:0000256" key="1">
    <source>
        <dbReference type="ARBA" id="ARBA00022741"/>
    </source>
</evidence>
<dbReference type="Gene3D" id="3.40.50.300">
    <property type="entry name" value="P-loop containing nucleotide triphosphate hydrolases"/>
    <property type="match status" value="2"/>
</dbReference>
<dbReference type="Pfam" id="PF00005">
    <property type="entry name" value="ABC_tran"/>
    <property type="match status" value="2"/>
</dbReference>
<evidence type="ECO:0000313" key="7">
    <source>
        <dbReference type="Proteomes" id="UP001302349"/>
    </source>
</evidence>
<dbReference type="GO" id="GO:0005524">
    <property type="term" value="F:ATP binding"/>
    <property type="evidence" value="ECO:0007669"/>
    <property type="project" value="UniProtKB-KW"/>
</dbReference>
<dbReference type="EMBL" id="CP136051">
    <property type="protein sequence ID" value="WOK07619.1"/>
    <property type="molecule type" value="Genomic_DNA"/>
</dbReference>
<dbReference type="InterPro" id="IPR003439">
    <property type="entry name" value="ABC_transporter-like_ATP-bd"/>
</dbReference>
<dbReference type="CDD" id="cd03221">
    <property type="entry name" value="ABCF_EF-3"/>
    <property type="match status" value="2"/>
</dbReference>
<dbReference type="PROSITE" id="PS00211">
    <property type="entry name" value="ABC_TRANSPORTER_1"/>
    <property type="match status" value="2"/>
</dbReference>
<dbReference type="InterPro" id="IPR017871">
    <property type="entry name" value="ABC_transporter-like_CS"/>
</dbReference>
<dbReference type="InterPro" id="IPR032781">
    <property type="entry name" value="ABC_tran_Xtn"/>
</dbReference>
<organism evidence="6 7">
    <name type="scientific">Imperialibacter roseus</name>
    <dbReference type="NCBI Taxonomy" id="1324217"/>
    <lineage>
        <taxon>Bacteria</taxon>
        <taxon>Pseudomonadati</taxon>
        <taxon>Bacteroidota</taxon>
        <taxon>Cytophagia</taxon>
        <taxon>Cytophagales</taxon>
        <taxon>Flammeovirgaceae</taxon>
        <taxon>Imperialibacter</taxon>
    </lineage>
</organism>
<dbReference type="InterPro" id="IPR027417">
    <property type="entry name" value="P-loop_NTPase"/>
</dbReference>
<feature type="domain" description="ABC transporter" evidence="5">
    <location>
        <begin position="4"/>
        <end position="250"/>
    </location>
</feature>
<evidence type="ECO:0000256" key="2">
    <source>
        <dbReference type="ARBA" id="ARBA00022840"/>
    </source>
</evidence>
<dbReference type="PANTHER" id="PTHR42855:SF1">
    <property type="entry name" value="ABC TRANSPORTER DOMAIN-CONTAINING PROTEIN"/>
    <property type="match status" value="1"/>
</dbReference>
<feature type="domain" description="ABC transporter" evidence="5">
    <location>
        <begin position="315"/>
        <end position="533"/>
    </location>
</feature>
<gene>
    <name evidence="6" type="ORF">RT717_03150</name>
</gene>
<dbReference type="InterPro" id="IPR037118">
    <property type="entry name" value="Val-tRNA_synth_C_sf"/>
</dbReference>
<proteinExistence type="predicted"/>
<evidence type="ECO:0000313" key="6">
    <source>
        <dbReference type="EMBL" id="WOK07619.1"/>
    </source>
</evidence>
<keyword evidence="1" id="KW-0547">Nucleotide-binding</keyword>
<dbReference type="Proteomes" id="UP001302349">
    <property type="component" value="Chromosome"/>
</dbReference>
<dbReference type="InterPro" id="IPR051309">
    <property type="entry name" value="ABCF_ATPase"/>
</dbReference>
<dbReference type="InterPro" id="IPR003593">
    <property type="entry name" value="AAA+_ATPase"/>
</dbReference>
<accession>A0ABZ0IU06</accession>
<dbReference type="Pfam" id="PF12848">
    <property type="entry name" value="ABC_tran_Xtn"/>
    <property type="match status" value="1"/>
</dbReference>
<dbReference type="SMART" id="SM00382">
    <property type="entry name" value="AAA"/>
    <property type="match status" value="2"/>
</dbReference>
<keyword evidence="3" id="KW-0175">Coiled coil</keyword>
<protein>
    <submittedName>
        <fullName evidence="6">ABC-F family ATP-binding cassette domain-containing protein</fullName>
    </submittedName>
</protein>
<feature type="coiled-coil region" evidence="3">
    <location>
        <begin position="555"/>
        <end position="582"/>
    </location>
</feature>
<evidence type="ECO:0000256" key="3">
    <source>
        <dbReference type="SAM" id="Coils"/>
    </source>
</evidence>